<dbReference type="PROSITE" id="PS51766">
    <property type="entry name" value="DOCKERIN"/>
    <property type="match status" value="1"/>
</dbReference>
<evidence type="ECO:0000256" key="4">
    <source>
        <dbReference type="SAM" id="MobiDB-lite"/>
    </source>
</evidence>
<dbReference type="InterPro" id="IPR054579">
    <property type="entry name" value="GCE-like_dom"/>
</dbReference>
<dbReference type="CDD" id="cd14256">
    <property type="entry name" value="Dockerin_I"/>
    <property type="match status" value="1"/>
</dbReference>
<name>A0A1K1PHR1_RUMFL</name>
<dbReference type="GO" id="GO:0004553">
    <property type="term" value="F:hydrolase activity, hydrolyzing O-glycosyl compounds"/>
    <property type="evidence" value="ECO:0007669"/>
    <property type="project" value="InterPro"/>
</dbReference>
<keyword evidence="2" id="KW-0732">Signal</keyword>
<evidence type="ECO:0000256" key="3">
    <source>
        <dbReference type="ARBA" id="ARBA00022801"/>
    </source>
</evidence>
<dbReference type="Pfam" id="PF00657">
    <property type="entry name" value="Lipase_GDSL"/>
    <property type="match status" value="1"/>
</dbReference>
<feature type="domain" description="Dockerin" evidence="5">
    <location>
        <begin position="286"/>
        <end position="353"/>
    </location>
</feature>
<evidence type="ECO:0000259" key="5">
    <source>
        <dbReference type="PROSITE" id="PS51766"/>
    </source>
</evidence>
<evidence type="ECO:0000313" key="7">
    <source>
        <dbReference type="Proteomes" id="UP000183461"/>
    </source>
</evidence>
<dbReference type="RefSeq" id="WP_072300967.1">
    <property type="nucleotide sequence ID" value="NZ_FPIP01000009.1"/>
</dbReference>
<dbReference type="EMBL" id="FPIP01000009">
    <property type="protein sequence ID" value="SFW47338.1"/>
    <property type="molecule type" value="Genomic_DNA"/>
</dbReference>
<dbReference type="InterPro" id="IPR036514">
    <property type="entry name" value="SGNH_hydro_sf"/>
</dbReference>
<evidence type="ECO:0000313" key="6">
    <source>
        <dbReference type="EMBL" id="SFW47338.1"/>
    </source>
</evidence>
<dbReference type="InterPro" id="IPR029058">
    <property type="entry name" value="AB_hydrolase_fold"/>
</dbReference>
<protein>
    <submittedName>
        <fullName evidence="6">Lysophospholipase L1</fullName>
    </submittedName>
</protein>
<evidence type="ECO:0000256" key="2">
    <source>
        <dbReference type="ARBA" id="ARBA00022729"/>
    </source>
</evidence>
<proteinExistence type="predicted"/>
<evidence type="ECO:0000256" key="1">
    <source>
        <dbReference type="ARBA" id="ARBA00022487"/>
    </source>
</evidence>
<dbReference type="SUPFAM" id="SSF63446">
    <property type="entry name" value="Type I dockerin domain"/>
    <property type="match status" value="1"/>
</dbReference>
<feature type="compositionally biased region" description="Low complexity" evidence="4">
    <location>
        <begin position="269"/>
        <end position="281"/>
    </location>
</feature>
<dbReference type="PANTHER" id="PTHR30383">
    <property type="entry name" value="THIOESTERASE 1/PROTEASE 1/LYSOPHOSPHOLIPASE L1"/>
    <property type="match status" value="1"/>
</dbReference>
<dbReference type="Gene3D" id="1.10.1330.10">
    <property type="entry name" value="Dockerin domain"/>
    <property type="match status" value="1"/>
</dbReference>
<dbReference type="InterPro" id="IPR002105">
    <property type="entry name" value="Dockerin_1_rpt"/>
</dbReference>
<dbReference type="InterPro" id="IPR016134">
    <property type="entry name" value="Dockerin_dom"/>
</dbReference>
<dbReference type="InterPro" id="IPR001087">
    <property type="entry name" value="GDSL"/>
</dbReference>
<dbReference type="Proteomes" id="UP000183461">
    <property type="component" value="Unassembled WGS sequence"/>
</dbReference>
<dbReference type="AlphaFoldDB" id="A0A1K1PHR1"/>
<dbReference type="InterPro" id="IPR036439">
    <property type="entry name" value="Dockerin_dom_sf"/>
</dbReference>
<gene>
    <name evidence="6" type="ORF">SAMN02910280_2771</name>
</gene>
<dbReference type="CDD" id="cd01833">
    <property type="entry name" value="XynB_like"/>
    <property type="match status" value="1"/>
</dbReference>
<feature type="region of interest" description="Disordered" evidence="4">
    <location>
        <begin position="267"/>
        <end position="287"/>
    </location>
</feature>
<dbReference type="PANTHER" id="PTHR30383:SF5">
    <property type="entry name" value="SGNH HYDROLASE-TYPE ESTERASE DOMAIN-CONTAINING PROTEIN"/>
    <property type="match status" value="1"/>
</dbReference>
<organism evidence="6 7">
    <name type="scientific">Ruminococcus flavefaciens</name>
    <dbReference type="NCBI Taxonomy" id="1265"/>
    <lineage>
        <taxon>Bacteria</taxon>
        <taxon>Bacillati</taxon>
        <taxon>Bacillota</taxon>
        <taxon>Clostridia</taxon>
        <taxon>Eubacteriales</taxon>
        <taxon>Oscillospiraceae</taxon>
        <taxon>Ruminococcus</taxon>
    </lineage>
</organism>
<dbReference type="GO" id="GO:0000272">
    <property type="term" value="P:polysaccharide catabolic process"/>
    <property type="evidence" value="ECO:0007669"/>
    <property type="project" value="InterPro"/>
</dbReference>
<sequence>MKKHFIVGETIKRFLRIGTSLALSISTLSLLPPAPRQSSAADTIKIMPLGDSITYGMADEGGYRKYLSCFLQQKGYTNVDLVGPEGKDSASFNYNGQSVKYDDNHAGYSGYTITNLPGGWFGQLNGILETMQGGDYIKKYSPDIILLQIGTNDVSNGHLDGSEERLHKLLDYLRENMPSDGKIFLTTIPDLGNSGWGGNSNGDIAKYNELIKKVANDYSSKNVIYADIHSVIDASKDLADGVHPNAGGYEKMGKYWLEQIEGYLKASDDQQQTQPAQPATQGNSSPEFIYGDLNGDKMISSFDEVIMRKGLINGFQDNNIKKAADIDQNGKAEVADLVQLRSFIIGKIKEFTVAEKTVTEKPVFEKSYNFPAVNQLKSSKDIPDPFIFMDGSKVESTDDWWKRQSEISCMYEYYMYGKWIDGSDDETTYSISGNTMTVNVKRKSTGKTASFKAVINLPKNVRHEGGAPVILGMHKGISESTATSNGYAVITYDSDGMFSAPGTAQDNNQHKGAFYDLYPYGNSWDQQTGDLMAWSWGISRILDALYNGAAKELNINPDSSIVTGVSRYGKAASVCGAFDTRIKMCAPSCSGAGGLALYRYSSVGKTYDFSSKGGSSSYTYKENEPLGSLQASGEQGWFNGRFMEFKNAEQFPMDQHMLGSLCCDPDRYLFIIGSCESEDWVNAPSVWMAYLGMKHVWDYVGLSDHLAINIHKSGHAVIAEDVEKMVQYFDYHVYGIQPKMNLEELQTSVFALPKNKDSFADTFASKWLY</sequence>
<keyword evidence="3" id="KW-0378">Hydrolase</keyword>
<dbReference type="SUPFAM" id="SSF52266">
    <property type="entry name" value="SGNH hydrolase"/>
    <property type="match status" value="1"/>
</dbReference>
<dbReference type="GO" id="GO:0004622">
    <property type="term" value="F:phosphatidylcholine lysophospholipase activity"/>
    <property type="evidence" value="ECO:0007669"/>
    <property type="project" value="TreeGrafter"/>
</dbReference>
<dbReference type="Gene3D" id="3.40.50.1110">
    <property type="entry name" value="SGNH hydrolase"/>
    <property type="match status" value="1"/>
</dbReference>
<keyword evidence="1" id="KW-0719">Serine esterase</keyword>
<dbReference type="InterPro" id="IPR051532">
    <property type="entry name" value="Ester_Hydrolysis_Enzymes"/>
</dbReference>
<dbReference type="Pfam" id="PF22244">
    <property type="entry name" value="GCE_fung"/>
    <property type="match status" value="1"/>
</dbReference>
<reference evidence="7" key="1">
    <citation type="submission" date="2016-11" db="EMBL/GenBank/DDBJ databases">
        <authorList>
            <person name="Varghese N."/>
            <person name="Submissions S."/>
        </authorList>
    </citation>
    <scope>NUCLEOTIDE SEQUENCE [LARGE SCALE GENOMIC DNA]</scope>
    <source>
        <strain evidence="7">YL228</strain>
    </source>
</reference>
<dbReference type="Pfam" id="PF00404">
    <property type="entry name" value="Dockerin_1"/>
    <property type="match status" value="1"/>
</dbReference>
<dbReference type="Gene3D" id="3.40.50.1820">
    <property type="entry name" value="alpha/beta hydrolase"/>
    <property type="match status" value="1"/>
</dbReference>
<accession>A0A1K1PHR1</accession>